<evidence type="ECO:0000256" key="1">
    <source>
        <dbReference type="SAM" id="MobiDB-lite"/>
    </source>
</evidence>
<dbReference type="AlphaFoldDB" id="W2S8U6"/>
<dbReference type="EMBL" id="KB822715">
    <property type="protein sequence ID" value="ETN44438.1"/>
    <property type="molecule type" value="Genomic_DNA"/>
</dbReference>
<protein>
    <submittedName>
        <fullName evidence="2">Uncharacterized protein</fullName>
    </submittedName>
</protein>
<evidence type="ECO:0000313" key="2">
    <source>
        <dbReference type="EMBL" id="ETN44438.1"/>
    </source>
</evidence>
<accession>W2S8U6</accession>
<evidence type="ECO:0000313" key="3">
    <source>
        <dbReference type="Proteomes" id="UP000030752"/>
    </source>
</evidence>
<name>W2S8U6_CYPE1</name>
<dbReference type="Proteomes" id="UP000030752">
    <property type="component" value="Unassembled WGS sequence"/>
</dbReference>
<dbReference type="RefSeq" id="XP_008713511.1">
    <property type="nucleotide sequence ID" value="XM_008715289.1"/>
</dbReference>
<dbReference type="HOGENOM" id="CLU_1906656_0_0_1"/>
<feature type="region of interest" description="Disordered" evidence="1">
    <location>
        <begin position="1"/>
        <end position="38"/>
    </location>
</feature>
<dbReference type="GeneID" id="19977958"/>
<feature type="region of interest" description="Disordered" evidence="1">
    <location>
        <begin position="77"/>
        <end position="100"/>
    </location>
</feature>
<proteinExistence type="predicted"/>
<dbReference type="VEuPathDB" id="FungiDB:HMPREF1541_10619"/>
<organism evidence="2 3">
    <name type="scientific">Cyphellophora europaea (strain CBS 101466)</name>
    <name type="common">Phialophora europaea</name>
    <dbReference type="NCBI Taxonomy" id="1220924"/>
    <lineage>
        <taxon>Eukaryota</taxon>
        <taxon>Fungi</taxon>
        <taxon>Dikarya</taxon>
        <taxon>Ascomycota</taxon>
        <taxon>Pezizomycotina</taxon>
        <taxon>Eurotiomycetes</taxon>
        <taxon>Chaetothyriomycetidae</taxon>
        <taxon>Chaetothyriales</taxon>
        <taxon>Cyphellophoraceae</taxon>
        <taxon>Cyphellophora</taxon>
    </lineage>
</organism>
<dbReference type="OrthoDB" id="10253869at2759"/>
<keyword evidence="3" id="KW-1185">Reference proteome</keyword>
<sequence length="133" mass="15053">MIDSAHPSISSRNDVERDNNDDDDTPTFQPTTKPHIREKITRCFREARRMIREYEPPLQPRVQGELGGVKVKLLRAREGRRRRGMQTGLTTDDGMMGWGRSGVVGEEDVVEIAGSHFKVFEDGNRDEGAEGEL</sequence>
<dbReference type="InParanoid" id="W2S8U6"/>
<gene>
    <name evidence="2" type="ORF">HMPREF1541_10619</name>
</gene>
<reference evidence="2 3" key="1">
    <citation type="submission" date="2013-03" db="EMBL/GenBank/DDBJ databases">
        <title>The Genome Sequence of Phialophora europaea CBS 101466.</title>
        <authorList>
            <consortium name="The Broad Institute Genomics Platform"/>
            <person name="Cuomo C."/>
            <person name="de Hoog S."/>
            <person name="Gorbushina A."/>
            <person name="Walker B."/>
            <person name="Young S.K."/>
            <person name="Zeng Q."/>
            <person name="Gargeya S."/>
            <person name="Fitzgerald M."/>
            <person name="Haas B."/>
            <person name="Abouelleil A."/>
            <person name="Allen A.W."/>
            <person name="Alvarado L."/>
            <person name="Arachchi H.M."/>
            <person name="Berlin A.M."/>
            <person name="Chapman S.B."/>
            <person name="Gainer-Dewar J."/>
            <person name="Goldberg J."/>
            <person name="Griggs A."/>
            <person name="Gujja S."/>
            <person name="Hansen M."/>
            <person name="Howarth C."/>
            <person name="Imamovic A."/>
            <person name="Ireland A."/>
            <person name="Larimer J."/>
            <person name="McCowan C."/>
            <person name="Murphy C."/>
            <person name="Pearson M."/>
            <person name="Poon T.W."/>
            <person name="Priest M."/>
            <person name="Roberts A."/>
            <person name="Saif S."/>
            <person name="Shea T."/>
            <person name="Sisk P."/>
            <person name="Sykes S."/>
            <person name="Wortman J."/>
            <person name="Nusbaum C."/>
            <person name="Birren B."/>
        </authorList>
    </citation>
    <scope>NUCLEOTIDE SEQUENCE [LARGE SCALE GENOMIC DNA]</scope>
    <source>
        <strain evidence="2 3">CBS 101466</strain>
    </source>
</reference>